<dbReference type="PANTHER" id="PTHR31374:SF32">
    <property type="entry name" value="SAUR FAMILY PROTEIN"/>
    <property type="match status" value="1"/>
</dbReference>
<organism evidence="4 5">
    <name type="scientific">Citrus x changshan-huyou</name>
    <dbReference type="NCBI Taxonomy" id="2935761"/>
    <lineage>
        <taxon>Eukaryota</taxon>
        <taxon>Viridiplantae</taxon>
        <taxon>Streptophyta</taxon>
        <taxon>Embryophyta</taxon>
        <taxon>Tracheophyta</taxon>
        <taxon>Spermatophyta</taxon>
        <taxon>Magnoliopsida</taxon>
        <taxon>eudicotyledons</taxon>
        <taxon>Gunneridae</taxon>
        <taxon>Pentapetalae</taxon>
        <taxon>rosids</taxon>
        <taxon>malvids</taxon>
        <taxon>Sapindales</taxon>
        <taxon>Rutaceae</taxon>
        <taxon>Aurantioideae</taxon>
        <taxon>Citrus</taxon>
    </lineage>
</organism>
<dbReference type="Proteomes" id="UP001428341">
    <property type="component" value="Unassembled WGS sequence"/>
</dbReference>
<dbReference type="Pfam" id="PF02519">
    <property type="entry name" value="Auxin_inducible"/>
    <property type="match status" value="1"/>
</dbReference>
<protein>
    <submittedName>
        <fullName evidence="4">Uncharacterized protein</fullName>
    </submittedName>
</protein>
<proteinExistence type="inferred from homology"/>
<keyword evidence="3" id="KW-0341">Growth regulation</keyword>
<dbReference type="AlphaFoldDB" id="A0AAP0N051"/>
<evidence type="ECO:0000256" key="2">
    <source>
        <dbReference type="ARBA" id="ARBA00022473"/>
    </source>
</evidence>
<evidence type="ECO:0000256" key="3">
    <source>
        <dbReference type="ARBA" id="ARBA00022604"/>
    </source>
</evidence>
<evidence type="ECO:0000256" key="1">
    <source>
        <dbReference type="ARBA" id="ARBA00006974"/>
    </source>
</evidence>
<evidence type="ECO:0000313" key="4">
    <source>
        <dbReference type="EMBL" id="KAK9228911.1"/>
    </source>
</evidence>
<reference evidence="4 5" key="1">
    <citation type="submission" date="2024-05" db="EMBL/GenBank/DDBJ databases">
        <title>Haplotype-resolved chromosome-level genome assembly of Huyou (Citrus changshanensis).</title>
        <authorList>
            <person name="Miao C."/>
            <person name="Chen W."/>
            <person name="Wu Y."/>
            <person name="Wang L."/>
            <person name="Zhao S."/>
            <person name="Grierson D."/>
            <person name="Xu C."/>
            <person name="Chen K."/>
        </authorList>
    </citation>
    <scope>NUCLEOTIDE SEQUENCE [LARGE SCALE GENOMIC DNA]</scope>
    <source>
        <strain evidence="4">01-14</strain>
        <tissue evidence="4">Leaf</tissue>
    </source>
</reference>
<sequence>MGVSSSKLSWLIGGGRAYYKRLRGTSSCSTAQLMTTPKGYVPICVGLGNDTKLFIVHTTALGDADFLQFLCKSAEEYGFCNEGILRIPCEAEAFEDWMIRRANHKHQDGNKAGEAKMLPKKHFVHQMKRMNGLKNPVVWPMVTALQHTDSSRSGAKNPTCFGSCLVLRALSSSCQFTPVPSLMKQGPGASACSLNQKDKIAA</sequence>
<keyword evidence="5" id="KW-1185">Reference proteome</keyword>
<dbReference type="GO" id="GO:0009733">
    <property type="term" value="P:response to auxin"/>
    <property type="evidence" value="ECO:0007669"/>
    <property type="project" value="InterPro"/>
</dbReference>
<accession>A0AAP0N051</accession>
<gene>
    <name evidence="4" type="ORF">WN944_021868</name>
</gene>
<dbReference type="PANTHER" id="PTHR31374">
    <property type="entry name" value="AUXIN-INDUCED PROTEIN-LIKE-RELATED"/>
    <property type="match status" value="1"/>
</dbReference>
<dbReference type="EMBL" id="JBCGBO010000001">
    <property type="protein sequence ID" value="KAK9228911.1"/>
    <property type="molecule type" value="Genomic_DNA"/>
</dbReference>
<evidence type="ECO:0000313" key="5">
    <source>
        <dbReference type="Proteomes" id="UP001428341"/>
    </source>
</evidence>
<keyword evidence="2" id="KW-0217">Developmental protein</keyword>
<name>A0AAP0N051_9ROSI</name>
<dbReference type="InterPro" id="IPR003676">
    <property type="entry name" value="SAUR_fam"/>
</dbReference>
<comment type="caution">
    <text evidence="4">The sequence shown here is derived from an EMBL/GenBank/DDBJ whole genome shotgun (WGS) entry which is preliminary data.</text>
</comment>
<comment type="similarity">
    <text evidence="1">Belongs to the ARG7 family.</text>
</comment>